<evidence type="ECO:0000256" key="9">
    <source>
        <dbReference type="SAM" id="Phobius"/>
    </source>
</evidence>
<feature type="transmembrane region" description="Helical" evidence="9">
    <location>
        <begin position="147"/>
        <end position="169"/>
    </location>
</feature>
<dbReference type="InterPro" id="IPR003784">
    <property type="entry name" value="BioY"/>
</dbReference>
<dbReference type="PANTHER" id="PTHR34295:SF4">
    <property type="entry name" value="BIOTIN TRANSPORTER BIOY-RELATED"/>
    <property type="match status" value="1"/>
</dbReference>
<feature type="transmembrane region" description="Helical" evidence="9">
    <location>
        <begin position="87"/>
        <end position="105"/>
    </location>
</feature>
<evidence type="ECO:0000256" key="5">
    <source>
        <dbReference type="ARBA" id="ARBA00022692"/>
    </source>
</evidence>
<keyword evidence="3 8" id="KW-0813">Transport</keyword>
<evidence type="ECO:0000256" key="2">
    <source>
        <dbReference type="ARBA" id="ARBA00010692"/>
    </source>
</evidence>
<keyword evidence="11" id="KW-1185">Reference proteome</keyword>
<dbReference type="Proteomes" id="UP000653045">
    <property type="component" value="Unassembled WGS sequence"/>
</dbReference>
<evidence type="ECO:0000256" key="4">
    <source>
        <dbReference type="ARBA" id="ARBA00022475"/>
    </source>
</evidence>
<dbReference type="PIRSF" id="PIRSF016661">
    <property type="entry name" value="BioY"/>
    <property type="match status" value="1"/>
</dbReference>
<evidence type="ECO:0000256" key="1">
    <source>
        <dbReference type="ARBA" id="ARBA00004651"/>
    </source>
</evidence>
<name>A0ABS0ZGQ2_9STRE</name>
<dbReference type="Pfam" id="PF02632">
    <property type="entry name" value="BioY"/>
    <property type="match status" value="1"/>
</dbReference>
<comment type="caution">
    <text evidence="10">The sequence shown here is derived from an EMBL/GenBank/DDBJ whole genome shotgun (WGS) entry which is preliminary data.</text>
</comment>
<evidence type="ECO:0000256" key="7">
    <source>
        <dbReference type="ARBA" id="ARBA00023136"/>
    </source>
</evidence>
<evidence type="ECO:0000313" key="11">
    <source>
        <dbReference type="Proteomes" id="UP000653045"/>
    </source>
</evidence>
<accession>A0ABS0ZGQ2</accession>
<comment type="subcellular location">
    <subcellularLocation>
        <location evidence="1 8">Cell membrane</location>
        <topology evidence="1 8">Multi-pass membrane protein</topology>
    </subcellularLocation>
</comment>
<proteinExistence type="inferred from homology"/>
<keyword evidence="4 8" id="KW-1003">Cell membrane</keyword>
<comment type="similarity">
    <text evidence="2 8">Belongs to the BioY family.</text>
</comment>
<sequence length="179" mass="18945">MRHSKTFSLTLTAIAAALIAILAQITIPFGSVPFSLQTLAIGLVATLLKPKEATTATLLYLILGAIGLPVFAGGTAGFQVLVGPTGGFLWGMLGFAFITSLLTNTKSSLPKVLLANILGDLIVFIFGLLGLMFLLKLNLSDALKAGLVPFILPEILKLVLVTLISKPLFNLLKSQSYYN</sequence>
<dbReference type="RefSeq" id="WP_199574758.1">
    <property type="nucleotide sequence ID" value="NZ_JAENBO010000001.1"/>
</dbReference>
<evidence type="ECO:0000313" key="10">
    <source>
        <dbReference type="EMBL" id="MBJ8325190.1"/>
    </source>
</evidence>
<reference evidence="10 11" key="1">
    <citation type="journal article" date="2021" name="Int. J. Syst. Evol. Microbiol.">
        <title>Streptococcus vicugnae sp. nov., isolated from faeces of alpacas (Vicugna pacos) and cattle (Bos taurus), Streptococcus zalophi sp. nov., and Streptococcus pacificus sp. nov., isolated from respiratory tract of California sea lions (Zalophus californianus).</title>
        <authorList>
            <person name="Volokhov D.V."/>
            <person name="Zagorodnyaya T.A."/>
            <person name="Shen Z."/>
            <person name="Blom J."/>
            <person name="Furtak V.A."/>
            <person name="Eisenberg T."/>
            <person name="Fan P."/>
            <person name="Jeong K.C."/>
            <person name="Gao Y."/>
            <person name="Zhang S."/>
            <person name="Amselle M."/>
        </authorList>
    </citation>
    <scope>NUCLEOTIDE SEQUENCE [LARGE SCALE GENOMIC DNA]</scope>
    <source>
        <strain evidence="10 11">CSL7591</strain>
    </source>
</reference>
<keyword evidence="6 9" id="KW-1133">Transmembrane helix</keyword>
<keyword evidence="5 9" id="KW-0812">Transmembrane</keyword>
<evidence type="ECO:0000256" key="3">
    <source>
        <dbReference type="ARBA" id="ARBA00022448"/>
    </source>
</evidence>
<feature type="transmembrane region" description="Helical" evidence="9">
    <location>
        <begin position="57"/>
        <end position="81"/>
    </location>
</feature>
<feature type="transmembrane region" description="Helical" evidence="9">
    <location>
        <begin position="112"/>
        <end position="135"/>
    </location>
</feature>
<organism evidence="10 11">
    <name type="scientific">Streptococcus pacificus</name>
    <dbReference type="NCBI Taxonomy" id="2740577"/>
    <lineage>
        <taxon>Bacteria</taxon>
        <taxon>Bacillati</taxon>
        <taxon>Bacillota</taxon>
        <taxon>Bacilli</taxon>
        <taxon>Lactobacillales</taxon>
        <taxon>Streptococcaceae</taxon>
        <taxon>Streptococcus</taxon>
    </lineage>
</organism>
<protein>
    <recommendedName>
        <fullName evidence="8">Biotin transporter</fullName>
    </recommendedName>
</protein>
<dbReference type="EMBL" id="JAENBO010000001">
    <property type="protein sequence ID" value="MBJ8325190.1"/>
    <property type="molecule type" value="Genomic_DNA"/>
</dbReference>
<evidence type="ECO:0000256" key="6">
    <source>
        <dbReference type="ARBA" id="ARBA00022989"/>
    </source>
</evidence>
<keyword evidence="7 8" id="KW-0472">Membrane</keyword>
<evidence type="ECO:0000256" key="8">
    <source>
        <dbReference type="PIRNR" id="PIRNR016661"/>
    </source>
</evidence>
<dbReference type="PANTHER" id="PTHR34295">
    <property type="entry name" value="BIOTIN TRANSPORTER BIOY"/>
    <property type="match status" value="1"/>
</dbReference>
<gene>
    <name evidence="10" type="ORF">JHK62_00650</name>
</gene>
<dbReference type="Gene3D" id="1.10.1760.20">
    <property type="match status" value="1"/>
</dbReference>